<accession>A0A0H5R2M9</accession>
<evidence type="ECO:0000256" key="1">
    <source>
        <dbReference type="SAM" id="SignalP"/>
    </source>
</evidence>
<keyword evidence="1" id="KW-0732">Signal</keyword>
<feature type="chain" id="PRO_5005223841" evidence="1">
    <location>
        <begin position="19"/>
        <end position="574"/>
    </location>
</feature>
<evidence type="ECO:0000313" key="2">
    <source>
        <dbReference type="EMBL" id="CRZ08463.1"/>
    </source>
</evidence>
<reference evidence="2" key="1">
    <citation type="submission" date="2015-04" db="EMBL/GenBank/DDBJ databases">
        <title>The genome sequence of the plant pathogenic Rhizarian Plasmodiophora brassicae reveals insights in its biotrophic life cycle and the origin of chitin synthesis.</title>
        <authorList>
            <person name="Schwelm A."/>
            <person name="Fogelqvist J."/>
            <person name="Knaust A."/>
            <person name="Julke S."/>
            <person name="Lilja T."/>
            <person name="Dhandapani V."/>
            <person name="Bonilla-Rosso G."/>
            <person name="Karlsson M."/>
            <person name="Shevchenko A."/>
            <person name="Choi S.R."/>
            <person name="Kim H.G."/>
            <person name="Park J.Y."/>
            <person name="Lim Y.P."/>
            <person name="Ludwig-Muller J."/>
            <person name="Dixelius C."/>
        </authorList>
    </citation>
    <scope>NUCLEOTIDE SEQUENCE</scope>
    <source>
        <tissue evidence="2">Potato root galls</tissue>
    </source>
</reference>
<dbReference type="EMBL" id="HACM01008021">
    <property type="protein sequence ID" value="CRZ08463.1"/>
    <property type="molecule type" value="Transcribed_RNA"/>
</dbReference>
<name>A0A0H5R2M9_9EUKA</name>
<dbReference type="AlphaFoldDB" id="A0A0H5R2M9"/>
<feature type="signal peptide" evidence="1">
    <location>
        <begin position="1"/>
        <end position="18"/>
    </location>
</feature>
<sequence length="574" mass="64827">MASVFTIVIASMIFLVSGSSDSQGNPLLSSREKDYDAVTKVVNEMFPFLCDNEQCRHGAQLHAKSGSVSDSSEPIDIDVYFLRFVNRILGELVKGIMSNGVPESERTAMTVHLKKKLINVMVAATVFLHNPMQALDNAMSIFKPPSDNAQKAKEVIDRYANMGSHEGLFSDLDLPQHVAHLGQKLVESGADAEALQDLFSVFDHTSNVLRLAKSFLETGADGEALEGLCSLIVYPSENETNVKWVLKYLSRKELRQELISLISPSRTIPPFPNSLKFGTDVKALKSRFFSIFRLPRNFERHLSKLVESGADADALAALLSLFEHSSSKMRLVNLVLRHRSDDKHLQKLFRFFNDFPNAARIVIRAINAGCHIGSAAPLLQDFNIPPKYARDEWNLDKSESDATNLEELFFQLLNPPAPVVPLVRKLLNSGSDRRSQEIRNLPPGEFRKSVDLVGALENLYPIFKHSYEQNLVQKQPNPVAKAMKDFFQIFKVPFDQELLIEAIRNTGIDGHFYGPRYPEVQKGGSYRWEFMECSCYWKRIPKIISSHVIETTIRFVLFVYLSTVWLGFRVDVNQ</sequence>
<proteinExistence type="predicted"/>
<organism evidence="2">
    <name type="scientific">Spongospora subterranea</name>
    <dbReference type="NCBI Taxonomy" id="70186"/>
    <lineage>
        <taxon>Eukaryota</taxon>
        <taxon>Sar</taxon>
        <taxon>Rhizaria</taxon>
        <taxon>Endomyxa</taxon>
        <taxon>Phytomyxea</taxon>
        <taxon>Plasmodiophorida</taxon>
        <taxon>Plasmodiophoridae</taxon>
        <taxon>Spongospora</taxon>
    </lineage>
</organism>
<protein>
    <submittedName>
        <fullName evidence="2">Uncharacterized protein</fullName>
    </submittedName>
</protein>